<dbReference type="EMBL" id="JACJJL010000015">
    <property type="protein sequence ID" value="MBM6662033.1"/>
    <property type="molecule type" value="Genomic_DNA"/>
</dbReference>
<accession>A0A939B3H7</accession>
<sequence>MAYGKAKADAASRSVRHAHPTIEQPTSIGNMGLYRYADNKKSTRAYIPMTIFASSVIVKKLTGIRILFSIPTFKPQANCLLLSSPAAFMFLMLVSQQPRLIAYDNMP</sequence>
<name>A0A939B3H7_9BACT</name>
<comment type="caution">
    <text evidence="2">The sequence shown here is derived from an EMBL/GenBank/DDBJ whole genome shotgun (WGS) entry which is preliminary data.</text>
</comment>
<feature type="compositionally biased region" description="Basic and acidic residues" evidence="1">
    <location>
        <begin position="1"/>
        <end position="10"/>
    </location>
</feature>
<dbReference type="RefSeq" id="WP_205110083.1">
    <property type="nucleotide sequence ID" value="NZ_JACJJL010000015.1"/>
</dbReference>
<evidence type="ECO:0000256" key="1">
    <source>
        <dbReference type="SAM" id="MobiDB-lite"/>
    </source>
</evidence>
<proteinExistence type="predicted"/>
<feature type="region of interest" description="Disordered" evidence="1">
    <location>
        <begin position="1"/>
        <end position="23"/>
    </location>
</feature>
<evidence type="ECO:0000313" key="3">
    <source>
        <dbReference type="Proteomes" id="UP000764045"/>
    </source>
</evidence>
<reference evidence="2 3" key="1">
    <citation type="journal article" date="2021" name="Sci. Rep.">
        <title>The distribution of antibiotic resistance genes in chicken gut microbiota commensals.</title>
        <authorList>
            <person name="Juricova H."/>
            <person name="Matiasovicova J."/>
            <person name="Kubasova T."/>
            <person name="Cejkova D."/>
            <person name="Rychlik I."/>
        </authorList>
    </citation>
    <scope>NUCLEOTIDE SEQUENCE [LARGE SCALE GENOMIC DNA]</scope>
    <source>
        <strain evidence="2 3">An819</strain>
    </source>
</reference>
<organism evidence="2 3">
    <name type="scientific">Marseilla massiliensis</name>
    <dbReference type="NCBI Taxonomy" id="1841864"/>
    <lineage>
        <taxon>Bacteria</taxon>
        <taxon>Pseudomonadati</taxon>
        <taxon>Bacteroidota</taxon>
        <taxon>Bacteroidia</taxon>
        <taxon>Bacteroidales</taxon>
        <taxon>Prevotellaceae</taxon>
        <taxon>Marseilla</taxon>
    </lineage>
</organism>
<protein>
    <submittedName>
        <fullName evidence="2">Uncharacterized protein</fullName>
    </submittedName>
</protein>
<dbReference type="Proteomes" id="UP000764045">
    <property type="component" value="Unassembled WGS sequence"/>
</dbReference>
<keyword evidence="3" id="KW-1185">Reference proteome</keyword>
<gene>
    <name evidence="2" type="ORF">H6B30_09785</name>
</gene>
<dbReference type="AlphaFoldDB" id="A0A939B3H7"/>
<evidence type="ECO:0000313" key="2">
    <source>
        <dbReference type="EMBL" id="MBM6662033.1"/>
    </source>
</evidence>